<dbReference type="PANTHER" id="PTHR37067:SF3">
    <property type="entry name" value="PX DOMAIN-CONTAINING PROTEIN"/>
    <property type="match status" value="1"/>
</dbReference>
<accession>A0ABP1BTB9</accession>
<dbReference type="Proteomes" id="UP001497522">
    <property type="component" value="Chromosome 7"/>
</dbReference>
<reference evidence="1" key="1">
    <citation type="submission" date="2024-03" db="EMBL/GenBank/DDBJ databases">
        <authorList>
            <consortium name="ELIXIR-Norway"/>
            <consortium name="Elixir Norway"/>
        </authorList>
    </citation>
    <scope>NUCLEOTIDE SEQUENCE</scope>
</reference>
<name>A0ABP1BTB9_9BRYO</name>
<evidence type="ECO:0000313" key="1">
    <source>
        <dbReference type="EMBL" id="CAK9879568.1"/>
    </source>
</evidence>
<gene>
    <name evidence="1" type="ORF">CSSPJE1EN2_LOCUS21081</name>
</gene>
<organism evidence="1 2">
    <name type="scientific">Sphagnum jensenii</name>
    <dbReference type="NCBI Taxonomy" id="128206"/>
    <lineage>
        <taxon>Eukaryota</taxon>
        <taxon>Viridiplantae</taxon>
        <taxon>Streptophyta</taxon>
        <taxon>Embryophyta</taxon>
        <taxon>Bryophyta</taxon>
        <taxon>Sphagnophytina</taxon>
        <taxon>Sphagnopsida</taxon>
        <taxon>Sphagnales</taxon>
        <taxon>Sphagnaceae</taxon>
        <taxon>Sphagnum</taxon>
    </lineage>
</organism>
<protein>
    <submittedName>
        <fullName evidence="1">Uncharacterized protein</fullName>
    </submittedName>
</protein>
<sequence length="278" mass="31959">MSMKCTMPFQLSHCLEYGLTIMGRDVKKAVSRVECNFCVYIGRSGDDVGCKCMQIESICLFTLPYRPKLYCKHLKKQHVEGWLEYQGLSKAKKQMFFDQQKKATINRFFCIANDVLEMTIASKIVDELIRDLYFHLDDDVGDEDDWPISKANTMKLFQLDEGGATYSMTIKNLLRFGLAINHTFSNFSFWQTIAIIEQHRVQTKNPKLMGLNDHMVSKFIHILVVADLQMISEILSEPCVFAFSIAGDDSTHYESSYFDIRIRVGINGVLHNLHLVIV</sequence>
<proteinExistence type="predicted"/>
<dbReference type="PANTHER" id="PTHR37067">
    <property type="entry name" value="PX DOMAIN-CONTAINING PROTEIN"/>
    <property type="match status" value="1"/>
</dbReference>
<dbReference type="EMBL" id="OZ023708">
    <property type="protein sequence ID" value="CAK9879568.1"/>
    <property type="molecule type" value="Genomic_DNA"/>
</dbReference>
<evidence type="ECO:0000313" key="2">
    <source>
        <dbReference type="Proteomes" id="UP001497522"/>
    </source>
</evidence>
<keyword evidence="2" id="KW-1185">Reference proteome</keyword>